<dbReference type="Proteomes" id="UP001156629">
    <property type="component" value="Unassembled WGS sequence"/>
</dbReference>
<name>A0ABQ5WRY5_9PROT</name>
<protein>
    <recommendedName>
        <fullName evidence="1">RlpA-like protein double-psi beta-barrel domain-containing protein</fullName>
    </recommendedName>
</protein>
<dbReference type="RefSeq" id="WP_244901365.1">
    <property type="nucleotide sequence ID" value="NZ_BEWP01000005.1"/>
</dbReference>
<organism evidence="2 3">
    <name type="scientific">Gluconobacter kondonii</name>
    <dbReference type="NCBI Taxonomy" id="941463"/>
    <lineage>
        <taxon>Bacteria</taxon>
        <taxon>Pseudomonadati</taxon>
        <taxon>Pseudomonadota</taxon>
        <taxon>Alphaproteobacteria</taxon>
        <taxon>Acetobacterales</taxon>
        <taxon>Acetobacteraceae</taxon>
        <taxon>Gluconobacter</taxon>
    </lineage>
</organism>
<evidence type="ECO:0000313" key="2">
    <source>
        <dbReference type="EMBL" id="GLQ65431.1"/>
    </source>
</evidence>
<reference evidence="3" key="1">
    <citation type="journal article" date="2019" name="Int. J. Syst. Evol. Microbiol.">
        <title>The Global Catalogue of Microorganisms (GCM) 10K type strain sequencing project: providing services to taxonomists for standard genome sequencing and annotation.</title>
        <authorList>
            <consortium name="The Broad Institute Genomics Platform"/>
            <consortium name="The Broad Institute Genome Sequencing Center for Infectious Disease"/>
            <person name="Wu L."/>
            <person name="Ma J."/>
        </authorList>
    </citation>
    <scope>NUCLEOTIDE SEQUENCE [LARGE SCALE GENOMIC DNA]</scope>
    <source>
        <strain evidence="3">NBRC 3266</strain>
    </source>
</reference>
<dbReference type="CDD" id="cd22268">
    <property type="entry name" value="DPBB_RlpA-like"/>
    <property type="match status" value="1"/>
</dbReference>
<comment type="caution">
    <text evidence="2">The sequence shown here is derived from an EMBL/GenBank/DDBJ whole genome shotgun (WGS) entry which is preliminary data.</text>
</comment>
<sequence length="294" mass="30577">MRWASGFWGLALFLRNCGAVLALLPVLGACHRDEPAPVAHPHYELGAAWHGAQGWFYPSEQFDYRMTGLATRQNAPASGLSADGEIWAAESMTGAHQTLQLPAIVSVRNLLNGRIVRIRLTDRGPEGQGRIIALSPKAADLLVMTADTPVEVIEDEAASRTLAEGLGGRPAAQSISAAPVGEVRETSLSDGSSHVYGNDSSSAKASAAVGPLPATWMQGSPGPSGLYVLMGIFSGHAAAAGVALRCNGTVLHASEGAGLEWRVLGGPYADIAQADAALDHTRLCGVEGARIIVE</sequence>
<feature type="domain" description="RlpA-like protein double-psi beta-barrel" evidence="1">
    <location>
        <begin position="81"/>
        <end position="146"/>
    </location>
</feature>
<evidence type="ECO:0000259" key="1">
    <source>
        <dbReference type="Pfam" id="PF03330"/>
    </source>
</evidence>
<dbReference type="InterPro" id="IPR009009">
    <property type="entry name" value="RlpA-like_DPBB"/>
</dbReference>
<dbReference type="PANTHER" id="PTHR34183:SF8">
    <property type="entry name" value="ENDOLYTIC PEPTIDOGLYCAN TRANSGLYCOSYLASE RLPA-RELATED"/>
    <property type="match status" value="1"/>
</dbReference>
<keyword evidence="3" id="KW-1185">Reference proteome</keyword>
<dbReference type="Pfam" id="PF03330">
    <property type="entry name" value="DPBB_1"/>
    <property type="match status" value="1"/>
</dbReference>
<gene>
    <name evidence="2" type="ORF">GCM10007870_10150</name>
</gene>
<dbReference type="GeneID" id="76194496"/>
<evidence type="ECO:0000313" key="3">
    <source>
        <dbReference type="Proteomes" id="UP001156629"/>
    </source>
</evidence>
<dbReference type="PROSITE" id="PS51257">
    <property type="entry name" value="PROKAR_LIPOPROTEIN"/>
    <property type="match status" value="1"/>
</dbReference>
<accession>A0ABQ5WRY5</accession>
<dbReference type="Gene3D" id="2.40.40.10">
    <property type="entry name" value="RlpA-like domain"/>
    <property type="match status" value="1"/>
</dbReference>
<dbReference type="PANTHER" id="PTHR34183">
    <property type="entry name" value="ENDOLYTIC PEPTIDOGLYCAN TRANSGLYCOSYLASE RLPA"/>
    <property type="match status" value="1"/>
</dbReference>
<proteinExistence type="predicted"/>
<dbReference type="InterPro" id="IPR036908">
    <property type="entry name" value="RlpA-like_sf"/>
</dbReference>
<dbReference type="EMBL" id="BSNV01000004">
    <property type="protein sequence ID" value="GLQ65431.1"/>
    <property type="molecule type" value="Genomic_DNA"/>
</dbReference>